<reference evidence="4" key="1">
    <citation type="submission" date="2016-11" db="UniProtKB">
        <authorList>
            <consortium name="WormBaseParasite"/>
        </authorList>
    </citation>
    <scope>IDENTIFICATION</scope>
</reference>
<proteinExistence type="predicted"/>
<evidence type="ECO:0000313" key="4">
    <source>
        <dbReference type="WBParaSite" id="L893_g33876.t1"/>
    </source>
</evidence>
<protein>
    <submittedName>
        <fullName evidence="4">SLC3A2_N domain-containing protein</fullName>
    </submittedName>
</protein>
<accession>A0A1I8A8E3</accession>
<organism evidence="3 4">
    <name type="scientific">Steinernema glaseri</name>
    <dbReference type="NCBI Taxonomy" id="37863"/>
    <lineage>
        <taxon>Eukaryota</taxon>
        <taxon>Metazoa</taxon>
        <taxon>Ecdysozoa</taxon>
        <taxon>Nematoda</taxon>
        <taxon>Chromadorea</taxon>
        <taxon>Rhabditida</taxon>
        <taxon>Tylenchina</taxon>
        <taxon>Panagrolaimomorpha</taxon>
        <taxon>Strongyloidoidea</taxon>
        <taxon>Steinernematidae</taxon>
        <taxon>Steinernema</taxon>
    </lineage>
</organism>
<sequence length="113" mass="12613">MQALEEQELDLEANPVPKGTERLPSYDEAMHCSVGQAQPCDFNFYEYPVPRNPPPPYPGSTRRQQEADDPGVGKSLQKLLCAILCSLFFVWIAVLGWIAVAHGLTPKENPMQE</sequence>
<feature type="transmembrane region" description="Helical" evidence="2">
    <location>
        <begin position="79"/>
        <end position="100"/>
    </location>
</feature>
<evidence type="ECO:0000256" key="2">
    <source>
        <dbReference type="SAM" id="Phobius"/>
    </source>
</evidence>
<keyword evidence="2" id="KW-0812">Transmembrane</keyword>
<keyword evidence="2" id="KW-1133">Transmembrane helix</keyword>
<keyword evidence="3" id="KW-1185">Reference proteome</keyword>
<keyword evidence="2" id="KW-0472">Membrane</keyword>
<dbReference type="WBParaSite" id="L893_g33876.t1">
    <property type="protein sequence ID" value="L893_g33876.t1"/>
    <property type="gene ID" value="L893_g33876"/>
</dbReference>
<evidence type="ECO:0000256" key="1">
    <source>
        <dbReference type="SAM" id="MobiDB-lite"/>
    </source>
</evidence>
<feature type="compositionally biased region" description="Acidic residues" evidence="1">
    <location>
        <begin position="1"/>
        <end position="11"/>
    </location>
</feature>
<feature type="region of interest" description="Disordered" evidence="1">
    <location>
        <begin position="1"/>
        <end position="22"/>
    </location>
</feature>
<feature type="region of interest" description="Disordered" evidence="1">
    <location>
        <begin position="48"/>
        <end position="71"/>
    </location>
</feature>
<dbReference type="AlphaFoldDB" id="A0A1I8A8E3"/>
<evidence type="ECO:0000313" key="3">
    <source>
        <dbReference type="Proteomes" id="UP000095287"/>
    </source>
</evidence>
<dbReference type="Proteomes" id="UP000095287">
    <property type="component" value="Unplaced"/>
</dbReference>
<name>A0A1I8A8E3_9BILA</name>